<evidence type="ECO:0000313" key="10">
    <source>
        <dbReference type="Proteomes" id="UP000677918"/>
    </source>
</evidence>
<keyword evidence="1" id="KW-0229">DNA integration</keyword>
<proteinExistence type="predicted"/>
<feature type="active site" description="O-(5'-phospho-DNA)-serine intermediate" evidence="4 5">
    <location>
        <position position="10"/>
    </location>
</feature>
<keyword evidence="3" id="KW-0233">DNA recombination</keyword>
<evidence type="ECO:0000256" key="4">
    <source>
        <dbReference type="PIRSR" id="PIRSR606118-50"/>
    </source>
</evidence>
<dbReference type="Pfam" id="PF00239">
    <property type="entry name" value="Resolvase"/>
    <property type="match status" value="1"/>
</dbReference>
<dbReference type="RefSeq" id="WP_213411815.1">
    <property type="nucleotide sequence ID" value="NZ_BOVK01000022.1"/>
</dbReference>
<comment type="caution">
    <text evidence="9">The sequence shown here is derived from an EMBL/GenBank/DDBJ whole genome shotgun (WGS) entry which is preliminary data.</text>
</comment>
<feature type="domain" description="Resolvase/invertase-type recombinase catalytic" evidence="7">
    <location>
        <begin position="2"/>
        <end position="151"/>
    </location>
</feature>
<dbReference type="PANTHER" id="PTHR30461:SF23">
    <property type="entry name" value="DNA RECOMBINASE-RELATED"/>
    <property type="match status" value="1"/>
</dbReference>
<feature type="domain" description="Recombinase" evidence="8">
    <location>
        <begin position="159"/>
        <end position="290"/>
    </location>
</feature>
<dbReference type="InterPro" id="IPR050639">
    <property type="entry name" value="SSR_resolvase"/>
</dbReference>
<dbReference type="AlphaFoldDB" id="A0A8J4M2Y2"/>
<dbReference type="PROSITE" id="PS51737">
    <property type="entry name" value="RECOMBINASE_DNA_BIND"/>
    <property type="match status" value="1"/>
</dbReference>
<dbReference type="GO" id="GO:0015074">
    <property type="term" value="P:DNA integration"/>
    <property type="evidence" value="ECO:0007669"/>
    <property type="project" value="UniProtKB-KW"/>
</dbReference>
<dbReference type="Gene3D" id="3.90.1750.20">
    <property type="entry name" value="Putative Large Serine Recombinase, Chain B, Domain 2"/>
    <property type="match status" value="1"/>
</dbReference>
<dbReference type="PROSITE" id="PS00397">
    <property type="entry name" value="RECOMBINASES_1"/>
    <property type="match status" value="1"/>
</dbReference>
<feature type="coiled-coil region" evidence="6">
    <location>
        <begin position="379"/>
        <end position="455"/>
    </location>
</feature>
<keyword evidence="10" id="KW-1185">Reference proteome</keyword>
<dbReference type="Proteomes" id="UP000677918">
    <property type="component" value="Unassembled WGS sequence"/>
</dbReference>
<keyword evidence="6" id="KW-0175">Coiled coil</keyword>
<name>A0A8J4M2Y2_9BACL</name>
<sequence length="533" mass="61337">MKVAIYARVSSDRQAEKELSIPAQVKAIQQYCQERGYIIVNEYIEKGRSAKTDDREEFQKMIAVAKRSNRPFDAILVHKFDRFSRKRDDHVIYKALLAQVGVKVISVTEQTEAETPQDKLLEGMLEVMSEFFNANLATEVRKGMTQNAKQGYNNGGTPPYGYRTEHVAVGAQKTKAVWVLGPREEIDIVRWIFKQYAYGSMGYKKIANQLNEKGVPTQKGGQWSASTIRAIIFNESYIGRKVWNKQDYQTKGKKWRDRSEWVITENAHPSIITEELFNLCQERAKARNKGGGETYKPFHTWSYSPFWLRGIFICDKCGSRMVGNSTSTRRKGGGQRYYSCGGYQRKGKEFCPYVGWRKEQVETTVSNKIKTTLLRLSMDNQLQQEIERYSKEKNKYVLQSATTLENEINFLVKRIELMEQDMINGIGKPYYADIIQEMKAELTDKETELAILNSSVEEINVPDSYIATVKYDIQTILALMESEVPDPQLLNQVLKKYVANIFVHRASKIIHIKLQFVSEENALFEKTIAVQLT</sequence>
<accession>A0A8J4M2Y2</accession>
<dbReference type="PANTHER" id="PTHR30461">
    <property type="entry name" value="DNA-INVERTASE FROM LAMBDOID PROPHAGE"/>
    <property type="match status" value="1"/>
</dbReference>
<reference evidence="9" key="1">
    <citation type="submission" date="2021-04" db="EMBL/GenBank/DDBJ databases">
        <title>Draft genome sequence of Xylanibacillus composti strain K13.</title>
        <authorList>
            <person name="Uke A."/>
            <person name="Chhe C."/>
            <person name="Baramee S."/>
            <person name="Kosugi A."/>
        </authorList>
    </citation>
    <scope>NUCLEOTIDE SEQUENCE</scope>
    <source>
        <strain evidence="9">K13</strain>
    </source>
</reference>
<dbReference type="SUPFAM" id="SSF53041">
    <property type="entry name" value="Resolvase-like"/>
    <property type="match status" value="1"/>
</dbReference>
<evidence type="ECO:0000259" key="8">
    <source>
        <dbReference type="PROSITE" id="PS51737"/>
    </source>
</evidence>
<dbReference type="Gene3D" id="3.40.50.1390">
    <property type="entry name" value="Resolvase, N-terminal catalytic domain"/>
    <property type="match status" value="1"/>
</dbReference>
<evidence type="ECO:0000256" key="6">
    <source>
        <dbReference type="SAM" id="Coils"/>
    </source>
</evidence>
<dbReference type="SMART" id="SM00857">
    <property type="entry name" value="Resolvase"/>
    <property type="match status" value="1"/>
</dbReference>
<dbReference type="PROSITE" id="PS51736">
    <property type="entry name" value="RECOMBINASES_3"/>
    <property type="match status" value="1"/>
</dbReference>
<keyword evidence="2" id="KW-0238">DNA-binding</keyword>
<evidence type="ECO:0000256" key="2">
    <source>
        <dbReference type="ARBA" id="ARBA00023125"/>
    </source>
</evidence>
<dbReference type="InterPro" id="IPR036162">
    <property type="entry name" value="Resolvase-like_N_sf"/>
</dbReference>
<evidence type="ECO:0000256" key="3">
    <source>
        <dbReference type="ARBA" id="ARBA00023172"/>
    </source>
</evidence>
<evidence type="ECO:0000259" key="7">
    <source>
        <dbReference type="PROSITE" id="PS51736"/>
    </source>
</evidence>
<protein>
    <submittedName>
        <fullName evidence="9">Recombinase RecB</fullName>
    </submittedName>
</protein>
<dbReference type="EMBL" id="BOVK01000022">
    <property type="protein sequence ID" value="GIQ69006.1"/>
    <property type="molecule type" value="Genomic_DNA"/>
</dbReference>
<evidence type="ECO:0000313" key="9">
    <source>
        <dbReference type="EMBL" id="GIQ69006.1"/>
    </source>
</evidence>
<dbReference type="InterPro" id="IPR006118">
    <property type="entry name" value="Recombinase_CS"/>
</dbReference>
<dbReference type="Pfam" id="PF13408">
    <property type="entry name" value="Zn_ribbon_recom"/>
    <property type="match status" value="1"/>
</dbReference>
<organism evidence="9 10">
    <name type="scientific">Xylanibacillus composti</name>
    <dbReference type="NCBI Taxonomy" id="1572762"/>
    <lineage>
        <taxon>Bacteria</taxon>
        <taxon>Bacillati</taxon>
        <taxon>Bacillota</taxon>
        <taxon>Bacilli</taxon>
        <taxon>Bacillales</taxon>
        <taxon>Paenibacillaceae</taxon>
        <taxon>Xylanibacillus</taxon>
    </lineage>
</organism>
<dbReference type="InterPro" id="IPR025827">
    <property type="entry name" value="Zn_ribbon_recom_dom"/>
</dbReference>
<evidence type="ECO:0000256" key="1">
    <source>
        <dbReference type="ARBA" id="ARBA00022908"/>
    </source>
</evidence>
<dbReference type="GO" id="GO:0000150">
    <property type="term" value="F:DNA strand exchange activity"/>
    <property type="evidence" value="ECO:0007669"/>
    <property type="project" value="InterPro"/>
</dbReference>
<dbReference type="GO" id="GO:0003677">
    <property type="term" value="F:DNA binding"/>
    <property type="evidence" value="ECO:0007669"/>
    <property type="project" value="UniProtKB-KW"/>
</dbReference>
<gene>
    <name evidence="9" type="ORF">XYCOK13_18300</name>
</gene>
<dbReference type="InterPro" id="IPR011109">
    <property type="entry name" value="DNA_bind_recombinase_dom"/>
</dbReference>
<dbReference type="CDD" id="cd00338">
    <property type="entry name" value="Ser_Recombinase"/>
    <property type="match status" value="1"/>
</dbReference>
<dbReference type="Pfam" id="PF07508">
    <property type="entry name" value="Recombinase"/>
    <property type="match status" value="1"/>
</dbReference>
<evidence type="ECO:0000256" key="5">
    <source>
        <dbReference type="PROSITE-ProRule" id="PRU10137"/>
    </source>
</evidence>
<dbReference type="InterPro" id="IPR006119">
    <property type="entry name" value="Resolv_N"/>
</dbReference>
<dbReference type="InterPro" id="IPR038109">
    <property type="entry name" value="DNA_bind_recomb_sf"/>
</dbReference>